<reference evidence="2 3" key="1">
    <citation type="journal article" date="2023" name="BMC Biol.">
        <title>The compact genome of the sponge Oopsacas minuta (Hexactinellida) is lacking key metazoan core genes.</title>
        <authorList>
            <person name="Santini S."/>
            <person name="Schenkelaars Q."/>
            <person name="Jourda C."/>
            <person name="Duchesne M."/>
            <person name="Belahbib H."/>
            <person name="Rocher C."/>
            <person name="Selva M."/>
            <person name="Riesgo A."/>
            <person name="Vervoort M."/>
            <person name="Leys S.P."/>
            <person name="Kodjabachian L."/>
            <person name="Le Bivic A."/>
            <person name="Borchiellini C."/>
            <person name="Claverie J.M."/>
            <person name="Renard E."/>
        </authorList>
    </citation>
    <scope>NUCLEOTIDE SEQUENCE [LARGE SCALE GENOMIC DNA]</scope>
    <source>
        <strain evidence="2">SPO-2</strain>
    </source>
</reference>
<comment type="caution">
    <text evidence="2">The sequence shown here is derived from an EMBL/GenBank/DDBJ whole genome shotgun (WGS) entry which is preliminary data.</text>
</comment>
<feature type="compositionally biased region" description="Polar residues" evidence="1">
    <location>
        <begin position="164"/>
        <end position="177"/>
    </location>
</feature>
<feature type="compositionally biased region" description="Polar residues" evidence="1">
    <location>
        <begin position="1"/>
        <end position="11"/>
    </location>
</feature>
<keyword evidence="3" id="KW-1185">Reference proteome</keyword>
<feature type="compositionally biased region" description="Low complexity" evidence="1">
    <location>
        <begin position="184"/>
        <end position="197"/>
    </location>
</feature>
<feature type="region of interest" description="Disordered" evidence="1">
    <location>
        <begin position="287"/>
        <end position="307"/>
    </location>
</feature>
<dbReference type="AlphaFoldDB" id="A0AAV7JLN6"/>
<evidence type="ECO:0000313" key="2">
    <source>
        <dbReference type="EMBL" id="KAI6649754.1"/>
    </source>
</evidence>
<feature type="region of interest" description="Disordered" evidence="1">
    <location>
        <begin position="1"/>
        <end position="25"/>
    </location>
</feature>
<accession>A0AAV7JLN6</accession>
<gene>
    <name evidence="2" type="ORF">LOD99_6543</name>
</gene>
<evidence type="ECO:0000313" key="3">
    <source>
        <dbReference type="Proteomes" id="UP001165289"/>
    </source>
</evidence>
<organism evidence="2 3">
    <name type="scientific">Oopsacas minuta</name>
    <dbReference type="NCBI Taxonomy" id="111878"/>
    <lineage>
        <taxon>Eukaryota</taxon>
        <taxon>Metazoa</taxon>
        <taxon>Porifera</taxon>
        <taxon>Hexactinellida</taxon>
        <taxon>Hexasterophora</taxon>
        <taxon>Lyssacinosida</taxon>
        <taxon>Leucopsacidae</taxon>
        <taxon>Oopsacas</taxon>
    </lineage>
</organism>
<dbReference type="EMBL" id="JAKMXF010000318">
    <property type="protein sequence ID" value="KAI6649754.1"/>
    <property type="molecule type" value="Genomic_DNA"/>
</dbReference>
<feature type="compositionally biased region" description="Low complexity" evidence="1">
    <location>
        <begin position="63"/>
        <end position="74"/>
    </location>
</feature>
<feature type="region of interest" description="Disordered" evidence="1">
    <location>
        <begin position="164"/>
        <end position="197"/>
    </location>
</feature>
<proteinExistence type="predicted"/>
<feature type="region of interest" description="Disordered" evidence="1">
    <location>
        <begin position="57"/>
        <end position="80"/>
    </location>
</feature>
<name>A0AAV7JLN6_9METZ</name>
<evidence type="ECO:0000256" key="1">
    <source>
        <dbReference type="SAM" id="MobiDB-lite"/>
    </source>
</evidence>
<dbReference type="Proteomes" id="UP001165289">
    <property type="component" value="Unassembled WGS sequence"/>
</dbReference>
<protein>
    <submittedName>
        <fullName evidence="2">Uncharacterized protein</fullName>
    </submittedName>
</protein>
<sequence>MHSPSGSQARISQLIREERTSDPDADQNLHVMHLASLCETFDLGEGSLNRIRIDSEETASIDSSNPGSPSSPNPFKSRPSNIYIHIPKSNLRHTPLQRTSCIPDRKRKSENLYEEDLDRISALRGITRSISPCHLSPRSLSPMGECRSAPQSPLCRSANWYPSPSCSSLKRPQSTKSITERESLSGSNISISSPSPYNSTENLIQPAKLIIPSHYQTESTSISSGSPNTFTPSTNDTFVYPDRPLPEESKEIPAITYEPRTLRNRKRLERFPKHKYIRMRGSQTVNLESNPSIETTQYTPIKKRKLE</sequence>
<feature type="compositionally biased region" description="Polar residues" evidence="1">
    <location>
        <begin position="287"/>
        <end position="299"/>
    </location>
</feature>